<feature type="compositionally biased region" description="Basic and acidic residues" evidence="1">
    <location>
        <begin position="94"/>
        <end position="108"/>
    </location>
</feature>
<keyword evidence="2" id="KW-0812">Transmembrane</keyword>
<proteinExistence type="predicted"/>
<reference evidence="4 5" key="1">
    <citation type="submission" date="2009-04" db="EMBL/GenBank/DDBJ databases">
        <authorList>
            <person name="Qin X."/>
            <person name="Bachman B."/>
            <person name="Battles P."/>
            <person name="Bell A."/>
            <person name="Bess C."/>
            <person name="Bickham C."/>
            <person name="Chaboub L."/>
            <person name="Chen D."/>
            <person name="Coyle M."/>
            <person name="Deiros D.R."/>
            <person name="Dinh H."/>
            <person name="Forbes L."/>
            <person name="Fowler G."/>
            <person name="Francisco L."/>
            <person name="Fu Q."/>
            <person name="Gubbala S."/>
            <person name="Hale W."/>
            <person name="Han Y."/>
            <person name="Hemphill L."/>
            <person name="Highlander S.K."/>
            <person name="Hirani K."/>
            <person name="Hogues M."/>
            <person name="Jackson L."/>
            <person name="Jakkamsetti A."/>
            <person name="Javaid M."/>
            <person name="Jiang H."/>
            <person name="Korchina V."/>
            <person name="Kovar C."/>
            <person name="Lara F."/>
            <person name="Lee S."/>
            <person name="Mata R."/>
            <person name="Mathew T."/>
            <person name="Moen C."/>
            <person name="Morales K."/>
            <person name="Munidasa M."/>
            <person name="Nazareth L."/>
            <person name="Ngo R."/>
            <person name="Nguyen L."/>
            <person name="Okwuonu G."/>
            <person name="Ongeri F."/>
            <person name="Patil S."/>
            <person name="Petrosino J."/>
            <person name="Pham C."/>
            <person name="Pham P."/>
            <person name="Pu L.-L."/>
            <person name="Puazo M."/>
            <person name="Raj R."/>
            <person name="Reid J."/>
            <person name="Rouhana J."/>
            <person name="Saada N."/>
            <person name="Shang Y."/>
            <person name="Simmons D."/>
            <person name="Thornton R."/>
            <person name="Warren J."/>
            <person name="Weissenberger G."/>
            <person name="Zhang J."/>
            <person name="Zhang L."/>
            <person name="Zhou C."/>
            <person name="Zhu D."/>
            <person name="Muzny D."/>
            <person name="Worley K."/>
            <person name="Gibbs R."/>
        </authorList>
    </citation>
    <scope>NUCLEOTIDE SEQUENCE [LARGE SCALE GENOMIC DNA]</scope>
    <source>
        <strain evidence="4 5">F0268</strain>
    </source>
</reference>
<name>C2KU32_9FIRM</name>
<evidence type="ECO:0000256" key="2">
    <source>
        <dbReference type="SAM" id="Phobius"/>
    </source>
</evidence>
<keyword evidence="5" id="KW-1185">Reference proteome</keyword>
<accession>C2KU32</accession>
<dbReference type="Proteomes" id="UP000004121">
    <property type="component" value="Unassembled WGS sequence"/>
</dbReference>
<dbReference type="HOGENOM" id="CLU_1282163_0_0_9"/>
<dbReference type="Pfam" id="PF12773">
    <property type="entry name" value="DZR"/>
    <property type="match status" value="1"/>
</dbReference>
<dbReference type="EMBL" id="ACKX01000001">
    <property type="protein sequence ID" value="EEJ52721.1"/>
    <property type="molecule type" value="Genomic_DNA"/>
</dbReference>
<dbReference type="InterPro" id="IPR025874">
    <property type="entry name" value="DZR"/>
</dbReference>
<dbReference type="InParanoid" id="C2KU32"/>
<feature type="region of interest" description="Disordered" evidence="1">
    <location>
        <begin position="84"/>
        <end position="108"/>
    </location>
</feature>
<organism evidence="4 5">
    <name type="scientific">Oribacterium sinus F0268</name>
    <dbReference type="NCBI Taxonomy" id="585501"/>
    <lineage>
        <taxon>Bacteria</taxon>
        <taxon>Bacillati</taxon>
        <taxon>Bacillota</taxon>
        <taxon>Clostridia</taxon>
        <taxon>Lachnospirales</taxon>
        <taxon>Lachnospiraceae</taxon>
        <taxon>Oribacterium</taxon>
    </lineage>
</organism>
<evidence type="ECO:0000313" key="4">
    <source>
        <dbReference type="EMBL" id="EEJ52721.1"/>
    </source>
</evidence>
<keyword evidence="2" id="KW-1133">Transmembrane helix</keyword>
<evidence type="ECO:0000259" key="3">
    <source>
        <dbReference type="Pfam" id="PF12773"/>
    </source>
</evidence>
<comment type="caution">
    <text evidence="4">The sequence shown here is derived from an EMBL/GenBank/DDBJ whole genome shotgun (WGS) entry which is preliminary data.</text>
</comment>
<keyword evidence="2" id="KW-0472">Membrane</keyword>
<protein>
    <recommendedName>
        <fullName evidence="3">DZANK-type domain-containing protein</fullName>
    </recommendedName>
</protein>
<evidence type="ECO:0000313" key="5">
    <source>
        <dbReference type="Proteomes" id="UP000004121"/>
    </source>
</evidence>
<dbReference type="eggNOG" id="ENOG50333JK">
    <property type="taxonomic scope" value="Bacteria"/>
</dbReference>
<feature type="domain" description="DZANK-type" evidence="3">
    <location>
        <begin position="21"/>
        <end position="69"/>
    </location>
</feature>
<feature type="transmembrane region" description="Helical" evidence="2">
    <location>
        <begin position="160"/>
        <end position="181"/>
    </location>
</feature>
<evidence type="ECO:0000256" key="1">
    <source>
        <dbReference type="SAM" id="MobiDB-lite"/>
    </source>
</evidence>
<dbReference type="AlphaFoldDB" id="C2KU32"/>
<dbReference type="STRING" id="585501.HMPREF6123_0001"/>
<gene>
    <name evidence="4" type="ORF">HMPREF6123_0001</name>
</gene>
<sequence length="244" mass="28431">MEPKGFEFFPMPMKRKCFMKCKHCQKEIEDSATVCPYCKTPVIRITPKKVCGYCYTELKKGDKTCKGCGRKIPEELLKLWAKEAKSSQNSQEQEENKEYREDSLDKQNPSEKREILLFSKKGREEKPSAPDQEFLCLMLSICPPLAAVIFRLLFSSTGFLPWQITILFVYCLSSMALAYFLEGNIAKRWKEEKGKTLGEGYRSLFYLCPPATIYFLLKENEKNQFSFFLVLHFALLLLCFLPFY</sequence>
<feature type="transmembrane region" description="Helical" evidence="2">
    <location>
        <begin position="223"/>
        <end position="243"/>
    </location>
</feature>